<evidence type="ECO:0000256" key="2">
    <source>
        <dbReference type="SAM" id="SignalP"/>
    </source>
</evidence>
<keyword evidence="2" id="KW-0732">Signal</keyword>
<feature type="region of interest" description="Disordered" evidence="1">
    <location>
        <begin position="29"/>
        <end position="63"/>
    </location>
</feature>
<organism evidence="3">
    <name type="scientific">Anopheles braziliensis</name>
    <dbReference type="NCBI Taxonomy" id="58242"/>
    <lineage>
        <taxon>Eukaryota</taxon>
        <taxon>Metazoa</taxon>
        <taxon>Ecdysozoa</taxon>
        <taxon>Arthropoda</taxon>
        <taxon>Hexapoda</taxon>
        <taxon>Insecta</taxon>
        <taxon>Pterygota</taxon>
        <taxon>Neoptera</taxon>
        <taxon>Endopterygota</taxon>
        <taxon>Diptera</taxon>
        <taxon>Nematocera</taxon>
        <taxon>Culicoidea</taxon>
        <taxon>Culicidae</taxon>
        <taxon>Anophelinae</taxon>
        <taxon>Anopheles</taxon>
    </lineage>
</organism>
<evidence type="ECO:0000313" key="3">
    <source>
        <dbReference type="EMBL" id="MBW30325.1"/>
    </source>
</evidence>
<reference evidence="3" key="1">
    <citation type="submission" date="2018-01" db="EMBL/GenBank/DDBJ databases">
        <title>An insight into the sialome of Amazonian anophelines.</title>
        <authorList>
            <person name="Ribeiro J.M."/>
            <person name="Scarpassa V."/>
            <person name="Calvo E."/>
        </authorList>
    </citation>
    <scope>NUCLEOTIDE SEQUENCE</scope>
    <source>
        <tissue evidence="3">Salivary glands</tissue>
    </source>
</reference>
<name>A0A2M3ZP95_9DIPT</name>
<feature type="chain" id="PRO_5014682313" evidence="2">
    <location>
        <begin position="20"/>
        <end position="220"/>
    </location>
</feature>
<feature type="compositionally biased region" description="Polar residues" evidence="1">
    <location>
        <begin position="47"/>
        <end position="63"/>
    </location>
</feature>
<dbReference type="EMBL" id="GGFM01009574">
    <property type="protein sequence ID" value="MBW30325.1"/>
    <property type="molecule type" value="Transcribed_RNA"/>
</dbReference>
<accession>A0A2M3ZP95</accession>
<proteinExistence type="predicted"/>
<feature type="region of interest" description="Disordered" evidence="1">
    <location>
        <begin position="183"/>
        <end position="211"/>
    </location>
</feature>
<dbReference type="AlphaFoldDB" id="A0A2M3ZP95"/>
<feature type="signal peptide" evidence="2">
    <location>
        <begin position="1"/>
        <end position="19"/>
    </location>
</feature>
<feature type="compositionally biased region" description="Low complexity" evidence="1">
    <location>
        <begin position="184"/>
        <end position="211"/>
    </location>
</feature>
<protein>
    <submittedName>
        <fullName evidence="3">Putative secreted peptide</fullName>
    </submittedName>
</protein>
<evidence type="ECO:0000256" key="1">
    <source>
        <dbReference type="SAM" id="MobiDB-lite"/>
    </source>
</evidence>
<sequence>MANTCSTFGSFSATTVCLAAAGAAGAGATASTISTTPSPPPPPVSHGRTTADGSVDRSTTFSPPTLFGGPSRFTVFTNTLPVLSFCCCCCSSGPSSPNPSVSVLSQAVTTFSKAFGRGLFTSGRLWQVRFMSRSSCFFFGRIVRPTSSSSSSSSSSSASLSGPLLSSAAFAPAVFTALIRWPRSSSSSSTSLSSSSSTSSSSSSYSSSSPFSFLSLFELD</sequence>